<protein>
    <recommendedName>
        <fullName evidence="8">50S ribosomal protein L22</fullName>
    </recommendedName>
</protein>
<evidence type="ECO:0000313" key="9">
    <source>
        <dbReference type="EMBL" id="MCA9375236.1"/>
    </source>
</evidence>
<keyword evidence="2 7" id="KW-0699">rRNA-binding</keyword>
<evidence type="ECO:0000256" key="8">
    <source>
        <dbReference type="RuleBase" id="RU004008"/>
    </source>
</evidence>
<evidence type="ECO:0000256" key="6">
    <source>
        <dbReference type="RuleBase" id="RU004005"/>
    </source>
</evidence>
<dbReference type="AlphaFoldDB" id="A0A955HY89"/>
<dbReference type="SUPFAM" id="SSF54843">
    <property type="entry name" value="Ribosomal protein L22"/>
    <property type="match status" value="1"/>
</dbReference>
<dbReference type="InterPro" id="IPR005727">
    <property type="entry name" value="Ribosomal_uL22_bac/chlpt-type"/>
</dbReference>
<dbReference type="PANTHER" id="PTHR13501">
    <property type="entry name" value="CHLOROPLAST 50S RIBOSOMAL PROTEIN L22-RELATED"/>
    <property type="match status" value="1"/>
</dbReference>
<comment type="function">
    <text evidence="8">This protein binds specifically to 23S rRNA; its binding is stimulated by other ribosomal proteins, e.g., L4, L17, and L20. It is important during the early stages of 50S assembly. It makes multiple contacts with different domains of the 23S rRNA in the assembled 50S subunit and ribosome.</text>
</comment>
<sequence>MEDKIIVKLNNIPQSPQKLRLVADLVRGKDAQSSIEMLALVNKKGARFVSKAIKSGISNAVNNKSWTNGDLVISEIKVDVATTYKRGRFASRGRSSRILKRRANLSLELSRKA</sequence>
<name>A0A955HY89_9BACT</name>
<proteinExistence type="inferred from homology"/>
<dbReference type="PANTHER" id="PTHR13501:SF8">
    <property type="entry name" value="LARGE RIBOSOMAL SUBUNIT PROTEIN UL22M"/>
    <property type="match status" value="1"/>
</dbReference>
<dbReference type="Gene3D" id="3.90.470.10">
    <property type="entry name" value="Ribosomal protein L22/L17"/>
    <property type="match status" value="1"/>
</dbReference>
<comment type="subunit">
    <text evidence="7">Part of the 50S ribosomal subunit.</text>
</comment>
<dbReference type="GO" id="GO:0006412">
    <property type="term" value="P:translation"/>
    <property type="evidence" value="ECO:0007669"/>
    <property type="project" value="InterPro"/>
</dbReference>
<keyword evidence="4 6" id="KW-0689">Ribosomal protein</keyword>
<evidence type="ECO:0000313" key="10">
    <source>
        <dbReference type="Proteomes" id="UP000748332"/>
    </source>
</evidence>
<evidence type="ECO:0000256" key="3">
    <source>
        <dbReference type="ARBA" id="ARBA00022884"/>
    </source>
</evidence>
<dbReference type="GO" id="GO:0003735">
    <property type="term" value="F:structural constituent of ribosome"/>
    <property type="evidence" value="ECO:0007669"/>
    <property type="project" value="InterPro"/>
</dbReference>
<dbReference type="Pfam" id="PF00237">
    <property type="entry name" value="Ribosomal_L22"/>
    <property type="match status" value="1"/>
</dbReference>
<keyword evidence="3 7" id="KW-0694">RNA-binding</keyword>
<dbReference type="InterPro" id="IPR001063">
    <property type="entry name" value="Ribosomal_uL22"/>
</dbReference>
<gene>
    <name evidence="9" type="primary">rplV</name>
    <name evidence="9" type="ORF">KC622_02820</name>
</gene>
<evidence type="ECO:0000256" key="4">
    <source>
        <dbReference type="ARBA" id="ARBA00022980"/>
    </source>
</evidence>
<comment type="similarity">
    <text evidence="1 6">Belongs to the universal ribosomal protein uL22 family.</text>
</comment>
<dbReference type="EMBL" id="JAGQLM010000124">
    <property type="protein sequence ID" value="MCA9375236.1"/>
    <property type="molecule type" value="Genomic_DNA"/>
</dbReference>
<reference evidence="9" key="2">
    <citation type="journal article" date="2021" name="Microbiome">
        <title>Successional dynamics and alternative stable states in a saline activated sludge microbial community over 9 years.</title>
        <authorList>
            <person name="Wang Y."/>
            <person name="Ye J."/>
            <person name="Ju F."/>
            <person name="Liu L."/>
            <person name="Boyd J.A."/>
            <person name="Deng Y."/>
            <person name="Parks D.H."/>
            <person name="Jiang X."/>
            <person name="Yin X."/>
            <person name="Woodcroft B.J."/>
            <person name="Tyson G.W."/>
            <person name="Hugenholtz P."/>
            <person name="Polz M.F."/>
            <person name="Zhang T."/>
        </authorList>
    </citation>
    <scope>NUCLEOTIDE SEQUENCE</scope>
    <source>
        <strain evidence="9">HKST-UBA16</strain>
    </source>
</reference>
<dbReference type="GO" id="GO:0019843">
    <property type="term" value="F:rRNA binding"/>
    <property type="evidence" value="ECO:0007669"/>
    <property type="project" value="UniProtKB-KW"/>
</dbReference>
<evidence type="ECO:0000256" key="7">
    <source>
        <dbReference type="RuleBase" id="RU004006"/>
    </source>
</evidence>
<dbReference type="GO" id="GO:0022625">
    <property type="term" value="C:cytosolic large ribosomal subunit"/>
    <property type="evidence" value="ECO:0007669"/>
    <property type="project" value="TreeGrafter"/>
</dbReference>
<keyword evidence="5 6" id="KW-0687">Ribonucleoprotein</keyword>
<dbReference type="InterPro" id="IPR047867">
    <property type="entry name" value="Ribosomal_uL22_bac/org-type"/>
</dbReference>
<evidence type="ECO:0000256" key="1">
    <source>
        <dbReference type="ARBA" id="ARBA00009451"/>
    </source>
</evidence>
<dbReference type="InterPro" id="IPR036394">
    <property type="entry name" value="Ribosomal_uL22_sf"/>
</dbReference>
<reference evidence="9" key="1">
    <citation type="submission" date="2020-04" db="EMBL/GenBank/DDBJ databases">
        <authorList>
            <person name="Zhang T."/>
        </authorList>
    </citation>
    <scope>NUCLEOTIDE SEQUENCE</scope>
    <source>
        <strain evidence="9">HKST-UBA16</strain>
    </source>
</reference>
<accession>A0A955HY89</accession>
<organism evidence="9 10">
    <name type="scientific">Candidatus Dojkabacteria bacterium</name>
    <dbReference type="NCBI Taxonomy" id="2099670"/>
    <lineage>
        <taxon>Bacteria</taxon>
        <taxon>Candidatus Dojkabacteria</taxon>
    </lineage>
</organism>
<dbReference type="NCBIfam" id="TIGR01044">
    <property type="entry name" value="rplV_bact"/>
    <property type="match status" value="1"/>
</dbReference>
<evidence type="ECO:0000256" key="2">
    <source>
        <dbReference type="ARBA" id="ARBA00022730"/>
    </source>
</evidence>
<evidence type="ECO:0000256" key="5">
    <source>
        <dbReference type="ARBA" id="ARBA00023274"/>
    </source>
</evidence>
<comment type="caution">
    <text evidence="9">The sequence shown here is derived from an EMBL/GenBank/DDBJ whole genome shotgun (WGS) entry which is preliminary data.</text>
</comment>
<dbReference type="Proteomes" id="UP000748332">
    <property type="component" value="Unassembled WGS sequence"/>
</dbReference>